<dbReference type="InterPro" id="IPR013216">
    <property type="entry name" value="Methyltransf_11"/>
</dbReference>
<reference evidence="2" key="2">
    <citation type="submission" date="2023-05" db="EMBL/GenBank/DDBJ databases">
        <authorList>
            <consortium name="Lawrence Berkeley National Laboratory"/>
            <person name="Steindorff A."/>
            <person name="Hensen N."/>
            <person name="Bonometti L."/>
            <person name="Westerberg I."/>
            <person name="Brannstrom I.O."/>
            <person name="Guillou S."/>
            <person name="Cros-Aarteil S."/>
            <person name="Calhoun S."/>
            <person name="Haridas S."/>
            <person name="Kuo A."/>
            <person name="Mondo S."/>
            <person name="Pangilinan J."/>
            <person name="Riley R."/>
            <person name="Labutti K."/>
            <person name="Andreopoulos B."/>
            <person name="Lipzen A."/>
            <person name="Chen C."/>
            <person name="Yanf M."/>
            <person name="Daum C."/>
            <person name="Ng V."/>
            <person name="Clum A."/>
            <person name="Ohm R."/>
            <person name="Martin F."/>
            <person name="Silar P."/>
            <person name="Natvig D."/>
            <person name="Lalanne C."/>
            <person name="Gautier V."/>
            <person name="Ament-Velasquez S.L."/>
            <person name="Kruys A."/>
            <person name="Hutchinson M.I."/>
            <person name="Powell A.J."/>
            <person name="Barry K."/>
            <person name="Miller A.N."/>
            <person name="Grigoriev I.V."/>
            <person name="Debuchy R."/>
            <person name="Gladieux P."/>
            <person name="Thoren M.H."/>
            <person name="Johannesson H."/>
        </authorList>
    </citation>
    <scope>NUCLEOTIDE SEQUENCE</scope>
    <source>
        <strain evidence="2">PSN293</strain>
    </source>
</reference>
<organism evidence="2 3">
    <name type="scientific">Rhypophila decipiens</name>
    <dbReference type="NCBI Taxonomy" id="261697"/>
    <lineage>
        <taxon>Eukaryota</taxon>
        <taxon>Fungi</taxon>
        <taxon>Dikarya</taxon>
        <taxon>Ascomycota</taxon>
        <taxon>Pezizomycotina</taxon>
        <taxon>Sordariomycetes</taxon>
        <taxon>Sordariomycetidae</taxon>
        <taxon>Sordariales</taxon>
        <taxon>Naviculisporaceae</taxon>
        <taxon>Rhypophila</taxon>
    </lineage>
</organism>
<keyword evidence="2" id="KW-0489">Methyltransferase</keyword>
<dbReference type="PANTHER" id="PTHR43861:SF1">
    <property type="entry name" value="TRANS-ACONITATE 2-METHYLTRANSFERASE"/>
    <property type="match status" value="1"/>
</dbReference>
<sequence length="282" mass="31950">MSQNIYDTPTFFTNYANLPRSRHGPDGGAPEWARLQTLIPKQISDTAKALDLGCGFGWYSRWLVDQRGFLSVTGIDLSENMLNRAREITDPAKYPDITFQQADLDDPASPVLSGIESNSTELVLSVLCLHYLVNMKDLVTQVHRVLKPGGSFVVSIEHPIRTAPTEQRVIEIPISRTTGSYISQPGGKGAENTAPKRRIWPLDNYQVQGVRQRNWLTDGVRIQHRTVATYINTFLEAGFELTGFNEWCPTEEELEEHPEWVEECKNEMIKPTFLLMSVKKRT</sequence>
<dbReference type="AlphaFoldDB" id="A0AAN6XZE9"/>
<dbReference type="PANTHER" id="PTHR43861">
    <property type="entry name" value="TRANS-ACONITATE 2-METHYLTRANSFERASE-RELATED"/>
    <property type="match status" value="1"/>
</dbReference>
<proteinExistence type="predicted"/>
<dbReference type="GO" id="GO:0032259">
    <property type="term" value="P:methylation"/>
    <property type="evidence" value="ECO:0007669"/>
    <property type="project" value="UniProtKB-KW"/>
</dbReference>
<dbReference type="Gene3D" id="3.40.50.150">
    <property type="entry name" value="Vaccinia Virus protein VP39"/>
    <property type="match status" value="1"/>
</dbReference>
<reference evidence="2" key="1">
    <citation type="journal article" date="2023" name="Mol. Phylogenet. Evol.">
        <title>Genome-scale phylogeny and comparative genomics of the fungal order Sordariales.</title>
        <authorList>
            <person name="Hensen N."/>
            <person name="Bonometti L."/>
            <person name="Westerberg I."/>
            <person name="Brannstrom I.O."/>
            <person name="Guillou S."/>
            <person name="Cros-Aarteil S."/>
            <person name="Calhoun S."/>
            <person name="Haridas S."/>
            <person name="Kuo A."/>
            <person name="Mondo S."/>
            <person name="Pangilinan J."/>
            <person name="Riley R."/>
            <person name="LaButti K."/>
            <person name="Andreopoulos B."/>
            <person name="Lipzen A."/>
            <person name="Chen C."/>
            <person name="Yan M."/>
            <person name="Daum C."/>
            <person name="Ng V."/>
            <person name="Clum A."/>
            <person name="Steindorff A."/>
            <person name="Ohm R.A."/>
            <person name="Martin F."/>
            <person name="Silar P."/>
            <person name="Natvig D.O."/>
            <person name="Lalanne C."/>
            <person name="Gautier V."/>
            <person name="Ament-Velasquez S.L."/>
            <person name="Kruys A."/>
            <person name="Hutchinson M.I."/>
            <person name="Powell A.J."/>
            <person name="Barry K."/>
            <person name="Miller A.N."/>
            <person name="Grigoriev I.V."/>
            <person name="Debuchy R."/>
            <person name="Gladieux P."/>
            <person name="Hiltunen Thoren M."/>
            <person name="Johannesson H."/>
        </authorList>
    </citation>
    <scope>NUCLEOTIDE SEQUENCE</scope>
    <source>
        <strain evidence="2">PSN293</strain>
    </source>
</reference>
<dbReference type="SUPFAM" id="SSF53335">
    <property type="entry name" value="S-adenosyl-L-methionine-dependent methyltransferases"/>
    <property type="match status" value="1"/>
</dbReference>
<comment type="caution">
    <text evidence="2">The sequence shown here is derived from an EMBL/GenBank/DDBJ whole genome shotgun (WGS) entry which is preliminary data.</text>
</comment>
<dbReference type="Proteomes" id="UP001301769">
    <property type="component" value="Unassembled WGS sequence"/>
</dbReference>
<keyword evidence="2" id="KW-0808">Transferase</keyword>
<evidence type="ECO:0000313" key="2">
    <source>
        <dbReference type="EMBL" id="KAK4208415.1"/>
    </source>
</evidence>
<dbReference type="EMBL" id="MU858244">
    <property type="protein sequence ID" value="KAK4208415.1"/>
    <property type="molecule type" value="Genomic_DNA"/>
</dbReference>
<keyword evidence="3" id="KW-1185">Reference proteome</keyword>
<dbReference type="GO" id="GO:0008757">
    <property type="term" value="F:S-adenosylmethionine-dependent methyltransferase activity"/>
    <property type="evidence" value="ECO:0007669"/>
    <property type="project" value="InterPro"/>
</dbReference>
<name>A0AAN6XZE9_9PEZI</name>
<gene>
    <name evidence="2" type="ORF">QBC37DRAFT_431984</name>
</gene>
<dbReference type="Pfam" id="PF08241">
    <property type="entry name" value="Methyltransf_11"/>
    <property type="match status" value="1"/>
</dbReference>
<dbReference type="InterPro" id="IPR029063">
    <property type="entry name" value="SAM-dependent_MTases_sf"/>
</dbReference>
<protein>
    <submittedName>
        <fullName evidence="2">Methyltransferase</fullName>
    </submittedName>
</protein>
<dbReference type="CDD" id="cd02440">
    <property type="entry name" value="AdoMet_MTases"/>
    <property type="match status" value="1"/>
</dbReference>
<feature type="domain" description="Methyltransferase type 11" evidence="1">
    <location>
        <begin position="50"/>
        <end position="154"/>
    </location>
</feature>
<accession>A0AAN6XZE9</accession>
<evidence type="ECO:0000259" key="1">
    <source>
        <dbReference type="Pfam" id="PF08241"/>
    </source>
</evidence>
<evidence type="ECO:0000313" key="3">
    <source>
        <dbReference type="Proteomes" id="UP001301769"/>
    </source>
</evidence>